<keyword evidence="4 8" id="KW-0819">tRNA processing</keyword>
<accession>A0A0H4QMR2</accession>
<dbReference type="GO" id="GO:0005524">
    <property type="term" value="F:ATP binding"/>
    <property type="evidence" value="ECO:0007669"/>
    <property type="project" value="UniProtKB-UniRule"/>
</dbReference>
<evidence type="ECO:0000313" key="11">
    <source>
        <dbReference type="Proteomes" id="UP000036106"/>
    </source>
</evidence>
<dbReference type="CDD" id="cd01992">
    <property type="entry name" value="TilS_N"/>
    <property type="match status" value="1"/>
</dbReference>
<dbReference type="InterPro" id="IPR014729">
    <property type="entry name" value="Rossmann-like_a/b/a_fold"/>
</dbReference>
<dbReference type="SUPFAM" id="SSF56037">
    <property type="entry name" value="PheT/TilS domain"/>
    <property type="match status" value="1"/>
</dbReference>
<evidence type="ECO:0000256" key="3">
    <source>
        <dbReference type="ARBA" id="ARBA00022598"/>
    </source>
</evidence>
<keyword evidence="6 8" id="KW-0067">ATP-binding</keyword>
<dbReference type="Pfam" id="PF01171">
    <property type="entry name" value="ATP_bind_3"/>
    <property type="match status" value="1"/>
</dbReference>
<dbReference type="EC" id="6.3.4.19" evidence="8"/>
<dbReference type="PATRIC" id="fig|1007676.4.peg.1103"/>
<dbReference type="NCBIfam" id="TIGR02432">
    <property type="entry name" value="lysidine_TilS_N"/>
    <property type="match status" value="1"/>
</dbReference>
<sequence length="435" mass="50714">MVTNVRKILKQYHAHNVLIAVSGGVDSIVLTDIVSKIHPKNHMAVVNVDHDLRPESQSEVEFVKKFCEKSQLKFFTSKWDHHQSNLGMEAAARKFRYGYFKQVMDQYGFDTLLTAHHANDLSENILMKLIRSGNVYEVTSLKSHRDFGNGQLLRPLLGFSKNVIKQYANKHDLKHVQDETNFEDITMRNRLRNDIFPQLQEENGQLLRHFKLFDEQAGALIEIANQRFAEIASQMKLLSTNGEITGNLLPVRQLTSNQQTLFWGYVFKQNLVELSISNKQIQQIIDVVMGDKPNGTVNLEHSWNFTRIYDQFKISRIVGDSDFEIEIELGQKYSVNNKIFRLTISTEENATFSVDEIPKHIILRTRQTGDRLTISPSEHQKLSKRFINKKISKEERNKIPILLFDNQIIWVEKIYNLSDYLKKRRIFFKIDFDEV</sequence>
<gene>
    <name evidence="8" type="primary">tilS</name>
    <name evidence="10" type="ORF">ABM34_05565</name>
</gene>
<comment type="function">
    <text evidence="8">Ligates lysine onto the cytidine present at position 34 of the AUA codon-specific tRNA(Ile) that contains the anticodon CAU, in an ATP-dependent manner. Cytidine is converted to lysidine, thus changing the amino acid specificity of the tRNA from methionine to isoleucine.</text>
</comment>
<evidence type="ECO:0000256" key="8">
    <source>
        <dbReference type="HAMAP-Rule" id="MF_01161"/>
    </source>
</evidence>
<dbReference type="InterPro" id="IPR012094">
    <property type="entry name" value="tRNA_Ile_lys_synt"/>
</dbReference>
<evidence type="ECO:0000256" key="2">
    <source>
        <dbReference type="ARBA" id="ARBA00022490"/>
    </source>
</evidence>
<keyword evidence="5 8" id="KW-0547">Nucleotide-binding</keyword>
<reference evidence="11" key="1">
    <citation type="submission" date="2015-07" db="EMBL/GenBank/DDBJ databases">
        <title>Lactobacillus ginsenosidimutans/EMML 3141/ whole genome sequencing.</title>
        <authorList>
            <person name="Kim M.K."/>
            <person name="Im W.-T."/>
            <person name="Srinivasan S."/>
            <person name="Lee J.-J."/>
        </authorList>
    </citation>
    <scope>NUCLEOTIDE SEQUENCE [LARGE SCALE GENOMIC DNA]</scope>
    <source>
        <strain evidence="11">EMML 3041</strain>
    </source>
</reference>
<dbReference type="GO" id="GO:0032267">
    <property type="term" value="F:tRNA(Ile)-lysidine synthase activity"/>
    <property type="evidence" value="ECO:0007669"/>
    <property type="project" value="UniProtKB-EC"/>
</dbReference>
<evidence type="ECO:0000256" key="1">
    <source>
        <dbReference type="ARBA" id="ARBA00004496"/>
    </source>
</evidence>
<dbReference type="Gene3D" id="3.40.50.620">
    <property type="entry name" value="HUPs"/>
    <property type="match status" value="1"/>
</dbReference>
<dbReference type="SUPFAM" id="SSF52402">
    <property type="entry name" value="Adenine nucleotide alpha hydrolases-like"/>
    <property type="match status" value="1"/>
</dbReference>
<evidence type="ECO:0000256" key="5">
    <source>
        <dbReference type="ARBA" id="ARBA00022741"/>
    </source>
</evidence>
<evidence type="ECO:0000256" key="6">
    <source>
        <dbReference type="ARBA" id="ARBA00022840"/>
    </source>
</evidence>
<dbReference type="Proteomes" id="UP000036106">
    <property type="component" value="Chromosome"/>
</dbReference>
<dbReference type="InterPro" id="IPR012796">
    <property type="entry name" value="Lysidine-tRNA-synth_C"/>
</dbReference>
<dbReference type="EMBL" id="CP012034">
    <property type="protein sequence ID" value="AKP68406.1"/>
    <property type="molecule type" value="Genomic_DNA"/>
</dbReference>
<dbReference type="KEGG" id="lgn:ABM34_05565"/>
<dbReference type="InterPro" id="IPR012795">
    <property type="entry name" value="tRNA_Ile_lys_synt_N"/>
</dbReference>
<dbReference type="AlphaFoldDB" id="A0A0H4QMR2"/>
<comment type="domain">
    <text evidence="8">The N-terminal region contains the highly conserved SGGXDS motif, predicted to be a P-loop motif involved in ATP binding.</text>
</comment>
<name>A0A0H4QMR2_9LACO</name>
<comment type="catalytic activity">
    <reaction evidence="7 8">
        <text>cytidine(34) in tRNA(Ile2) + L-lysine + ATP = lysidine(34) in tRNA(Ile2) + AMP + diphosphate + H(+)</text>
        <dbReference type="Rhea" id="RHEA:43744"/>
        <dbReference type="Rhea" id="RHEA-COMP:10625"/>
        <dbReference type="Rhea" id="RHEA-COMP:10670"/>
        <dbReference type="ChEBI" id="CHEBI:15378"/>
        <dbReference type="ChEBI" id="CHEBI:30616"/>
        <dbReference type="ChEBI" id="CHEBI:32551"/>
        <dbReference type="ChEBI" id="CHEBI:33019"/>
        <dbReference type="ChEBI" id="CHEBI:82748"/>
        <dbReference type="ChEBI" id="CHEBI:83665"/>
        <dbReference type="ChEBI" id="CHEBI:456215"/>
        <dbReference type="EC" id="6.3.4.19"/>
    </reaction>
</comment>
<evidence type="ECO:0000256" key="4">
    <source>
        <dbReference type="ARBA" id="ARBA00022694"/>
    </source>
</evidence>
<dbReference type="SMART" id="SM00977">
    <property type="entry name" value="TilS_C"/>
    <property type="match status" value="1"/>
</dbReference>
<dbReference type="GO" id="GO:0005737">
    <property type="term" value="C:cytoplasm"/>
    <property type="evidence" value="ECO:0007669"/>
    <property type="project" value="UniProtKB-SubCell"/>
</dbReference>
<dbReference type="PANTHER" id="PTHR43033">
    <property type="entry name" value="TRNA(ILE)-LYSIDINE SYNTHASE-RELATED"/>
    <property type="match status" value="1"/>
</dbReference>
<dbReference type="InterPro" id="IPR011063">
    <property type="entry name" value="TilS/TtcA_N"/>
</dbReference>
<keyword evidence="3 8" id="KW-0436">Ligase</keyword>
<keyword evidence="2 8" id="KW-0963">Cytoplasm</keyword>
<proteinExistence type="inferred from homology"/>
<comment type="similarity">
    <text evidence="8">Belongs to the tRNA(Ile)-lysidine synthase family.</text>
</comment>
<dbReference type="PANTHER" id="PTHR43033:SF1">
    <property type="entry name" value="TRNA(ILE)-LYSIDINE SYNTHASE-RELATED"/>
    <property type="match status" value="1"/>
</dbReference>
<dbReference type="STRING" id="1007676.ABM34_05565"/>
<protein>
    <recommendedName>
        <fullName evidence="8">tRNA(Ile)-lysidine synthase</fullName>
        <ecNumber evidence="8">6.3.4.19</ecNumber>
    </recommendedName>
    <alternativeName>
        <fullName evidence="8">tRNA(Ile)-2-lysyl-cytidine synthase</fullName>
    </alternativeName>
    <alternativeName>
        <fullName evidence="8">tRNA(Ile)-lysidine synthetase</fullName>
    </alternativeName>
</protein>
<comment type="subcellular location">
    <subcellularLocation>
        <location evidence="1 8">Cytoplasm</location>
    </subcellularLocation>
</comment>
<dbReference type="OrthoDB" id="9807403at2"/>
<dbReference type="GO" id="GO:0006400">
    <property type="term" value="P:tRNA modification"/>
    <property type="evidence" value="ECO:0007669"/>
    <property type="project" value="UniProtKB-UniRule"/>
</dbReference>
<evidence type="ECO:0000313" key="10">
    <source>
        <dbReference type="EMBL" id="AKP68406.1"/>
    </source>
</evidence>
<dbReference type="NCBIfam" id="TIGR02433">
    <property type="entry name" value="lysidine_TilS_C"/>
    <property type="match status" value="1"/>
</dbReference>
<feature type="binding site" evidence="8">
    <location>
        <begin position="22"/>
        <end position="27"/>
    </location>
    <ligand>
        <name>ATP</name>
        <dbReference type="ChEBI" id="CHEBI:30616"/>
    </ligand>
</feature>
<dbReference type="Pfam" id="PF11734">
    <property type="entry name" value="TilS_C"/>
    <property type="match status" value="1"/>
</dbReference>
<feature type="domain" description="Lysidine-tRNA(Ile) synthetase C-terminal" evidence="9">
    <location>
        <begin position="361"/>
        <end position="428"/>
    </location>
</feature>
<evidence type="ECO:0000256" key="7">
    <source>
        <dbReference type="ARBA" id="ARBA00048539"/>
    </source>
</evidence>
<dbReference type="HAMAP" id="MF_01161">
    <property type="entry name" value="tRNA_Ile_lys_synt"/>
    <property type="match status" value="1"/>
</dbReference>
<keyword evidence="11" id="KW-1185">Reference proteome</keyword>
<organism evidence="10 11">
    <name type="scientific">Companilactobacillus ginsenosidimutans</name>
    <dbReference type="NCBI Taxonomy" id="1007676"/>
    <lineage>
        <taxon>Bacteria</taxon>
        <taxon>Bacillati</taxon>
        <taxon>Bacillota</taxon>
        <taxon>Bacilli</taxon>
        <taxon>Lactobacillales</taxon>
        <taxon>Lactobacillaceae</taxon>
        <taxon>Companilactobacillus</taxon>
    </lineage>
</organism>
<evidence type="ECO:0000259" key="9">
    <source>
        <dbReference type="SMART" id="SM00977"/>
    </source>
</evidence>